<dbReference type="Pfam" id="PF00583">
    <property type="entry name" value="Acetyltransf_1"/>
    <property type="match status" value="1"/>
</dbReference>
<name>A0A7X3II14_9BACL</name>
<dbReference type="RefSeq" id="WP_160497718.1">
    <property type="nucleotide sequence ID" value="NZ_WUBI01000001.1"/>
</dbReference>
<dbReference type="AlphaFoldDB" id="A0A7X3II14"/>
<dbReference type="SUPFAM" id="SSF55729">
    <property type="entry name" value="Acyl-CoA N-acyltransferases (Nat)"/>
    <property type="match status" value="1"/>
</dbReference>
<sequence length="170" mass="18789">MNYRIRPILEQDEPFMWDMLYESMYVPEGQQPFSRDILRDPSIAKYAEDWGRAGDTGLIAVTEAGEPLGTITARIFQEDNQGYGFVGVDVPELCMALSRSYRGQGIGTSLMKALFEELSHNGYARVSLSVDPNNAAAVKLYQRFGFEEVGVVGTSITMVADVCQTGTAEL</sequence>
<accession>A0A7X3II14</accession>
<dbReference type="EMBL" id="WUBI01000001">
    <property type="protein sequence ID" value="MWV44289.1"/>
    <property type="molecule type" value="Genomic_DNA"/>
</dbReference>
<dbReference type="InterPro" id="IPR050276">
    <property type="entry name" value="MshD_Acetyltransferase"/>
</dbReference>
<dbReference type="InterPro" id="IPR016181">
    <property type="entry name" value="Acyl_CoA_acyltransferase"/>
</dbReference>
<comment type="caution">
    <text evidence="2">The sequence shown here is derived from an EMBL/GenBank/DDBJ whole genome shotgun (WGS) entry which is preliminary data.</text>
</comment>
<organism evidence="2 3">
    <name type="scientific">Paenibacillus dendrobii</name>
    <dbReference type="NCBI Taxonomy" id="2691084"/>
    <lineage>
        <taxon>Bacteria</taxon>
        <taxon>Bacillati</taxon>
        <taxon>Bacillota</taxon>
        <taxon>Bacilli</taxon>
        <taxon>Bacillales</taxon>
        <taxon>Paenibacillaceae</taxon>
        <taxon>Paenibacillus</taxon>
    </lineage>
</organism>
<dbReference type="Proteomes" id="UP000460318">
    <property type="component" value="Unassembled WGS sequence"/>
</dbReference>
<dbReference type="CDD" id="cd04301">
    <property type="entry name" value="NAT_SF"/>
    <property type="match status" value="1"/>
</dbReference>
<keyword evidence="3" id="KW-1185">Reference proteome</keyword>
<keyword evidence="2" id="KW-0808">Transferase</keyword>
<dbReference type="GO" id="GO:0008999">
    <property type="term" value="F:protein-N-terminal-alanine acetyltransferase activity"/>
    <property type="evidence" value="ECO:0007669"/>
    <property type="project" value="TreeGrafter"/>
</dbReference>
<evidence type="ECO:0000313" key="2">
    <source>
        <dbReference type="EMBL" id="MWV44289.1"/>
    </source>
</evidence>
<proteinExistence type="predicted"/>
<evidence type="ECO:0000313" key="3">
    <source>
        <dbReference type="Proteomes" id="UP000460318"/>
    </source>
</evidence>
<evidence type="ECO:0000259" key="1">
    <source>
        <dbReference type="PROSITE" id="PS51186"/>
    </source>
</evidence>
<dbReference type="PROSITE" id="PS51186">
    <property type="entry name" value="GNAT"/>
    <property type="match status" value="1"/>
</dbReference>
<feature type="domain" description="N-acetyltransferase" evidence="1">
    <location>
        <begin position="3"/>
        <end position="163"/>
    </location>
</feature>
<dbReference type="Gene3D" id="3.40.630.30">
    <property type="match status" value="1"/>
</dbReference>
<dbReference type="PANTHER" id="PTHR43617:SF20">
    <property type="entry name" value="N-ALPHA-ACETYLTRANSFERASE RIMI"/>
    <property type="match status" value="1"/>
</dbReference>
<reference evidence="2 3" key="1">
    <citation type="submission" date="2019-12" db="EMBL/GenBank/DDBJ databases">
        <title>Paenibacillus sp. nov., an endophytic bacterium isolated from the stem of Dendrobium.</title>
        <authorList>
            <person name="Zhao R."/>
        </authorList>
    </citation>
    <scope>NUCLEOTIDE SEQUENCE [LARGE SCALE GENOMIC DNA]</scope>
    <source>
        <strain evidence="2 3">HJL G12</strain>
    </source>
</reference>
<gene>
    <name evidence="2" type="ORF">GRF59_11675</name>
</gene>
<dbReference type="PANTHER" id="PTHR43617">
    <property type="entry name" value="L-AMINO ACID N-ACETYLTRANSFERASE"/>
    <property type="match status" value="1"/>
</dbReference>
<protein>
    <submittedName>
        <fullName evidence="2">GNAT family N-acetyltransferase</fullName>
    </submittedName>
</protein>
<dbReference type="InterPro" id="IPR000182">
    <property type="entry name" value="GNAT_dom"/>
</dbReference>